<keyword evidence="9" id="KW-0378">Hydrolase</keyword>
<gene>
    <name evidence="20" type="ORF">CAS74_000819</name>
</gene>
<dbReference type="VEuPathDB" id="FungiDB:C5L36_0C08010"/>
<feature type="region of interest" description="Disordered" evidence="18">
    <location>
        <begin position="694"/>
        <end position="713"/>
    </location>
</feature>
<dbReference type="GO" id="GO:0140818">
    <property type="term" value="F:mRNA 5'-triphosphate monophosphatase activity"/>
    <property type="evidence" value="ECO:0007669"/>
    <property type="project" value="UniProtKB-EC"/>
</dbReference>
<dbReference type="SUPFAM" id="SSF53448">
    <property type="entry name" value="Nucleotide-diphospho-sugar transferases"/>
    <property type="match status" value="1"/>
</dbReference>
<reference evidence="20 21" key="1">
    <citation type="submission" date="2017-05" db="EMBL/GenBank/DDBJ databases">
        <title>The Genome Sequence of Candida krusei Ckrusei653.</title>
        <authorList>
            <person name="Cuomo C."/>
            <person name="Forche A."/>
            <person name="Young S."/>
            <person name="Abouelleil A."/>
            <person name="Cao P."/>
            <person name="Chapman S."/>
            <person name="Cusick C."/>
            <person name="Shea T."/>
            <person name="Nusbaum C."/>
            <person name="Birren B."/>
        </authorList>
    </citation>
    <scope>NUCLEOTIDE SEQUENCE [LARGE SCALE GENOMIC DNA]</scope>
    <source>
        <strain evidence="20 21">Ckrusei653</strain>
    </source>
</reference>
<keyword evidence="11 17" id="KW-0067">ATP-binding</keyword>
<protein>
    <recommendedName>
        <fullName evidence="19">Protein kinase domain-containing protein</fullName>
    </recommendedName>
</protein>
<dbReference type="Pfam" id="PF00535">
    <property type="entry name" value="Glycos_transf_2"/>
    <property type="match status" value="1"/>
</dbReference>
<dbReference type="Pfam" id="PF00069">
    <property type="entry name" value="Pkinase"/>
    <property type="match status" value="1"/>
</dbReference>
<dbReference type="SMART" id="SM00220">
    <property type="entry name" value="S_TKc"/>
    <property type="match status" value="1"/>
</dbReference>
<evidence type="ECO:0000256" key="8">
    <source>
        <dbReference type="ARBA" id="ARBA00022741"/>
    </source>
</evidence>
<dbReference type="GO" id="GO:0005524">
    <property type="term" value="F:ATP binding"/>
    <property type="evidence" value="ECO:0007669"/>
    <property type="project" value="UniProtKB-UniRule"/>
</dbReference>
<dbReference type="Gene3D" id="1.10.510.10">
    <property type="entry name" value="Transferase(Phosphotransferase) domain 1"/>
    <property type="match status" value="1"/>
</dbReference>
<feature type="binding site" evidence="17">
    <location>
        <position position="207"/>
    </location>
    <ligand>
        <name>ATP</name>
        <dbReference type="ChEBI" id="CHEBI:30616"/>
    </ligand>
</feature>
<dbReference type="InterPro" id="IPR000719">
    <property type="entry name" value="Prot_kinase_dom"/>
</dbReference>
<dbReference type="GO" id="GO:0004581">
    <property type="term" value="F:dolichyl-phosphate beta-glucosyltransferase activity"/>
    <property type="evidence" value="ECO:0007669"/>
    <property type="project" value="UniProtKB-EC"/>
</dbReference>
<dbReference type="SUPFAM" id="SSF56112">
    <property type="entry name" value="Protein kinase-like (PK-like)"/>
    <property type="match status" value="1"/>
</dbReference>
<dbReference type="InterPro" id="IPR033469">
    <property type="entry name" value="CYTH-like_dom_sf"/>
</dbReference>
<dbReference type="InterPro" id="IPR001173">
    <property type="entry name" value="Glyco_trans_2-like"/>
</dbReference>
<evidence type="ECO:0000256" key="7">
    <source>
        <dbReference type="ARBA" id="ARBA00022692"/>
    </source>
</evidence>
<keyword evidence="14" id="KW-0472">Membrane</keyword>
<keyword evidence="6" id="KW-0808">Transferase</keyword>
<feature type="compositionally biased region" description="Basic and acidic residues" evidence="18">
    <location>
        <begin position="830"/>
        <end position="844"/>
    </location>
</feature>
<evidence type="ECO:0000256" key="16">
    <source>
        <dbReference type="ARBA" id="ARBA00047740"/>
    </source>
</evidence>
<dbReference type="CDD" id="cd04188">
    <property type="entry name" value="DPG_synthase"/>
    <property type="match status" value="1"/>
</dbReference>
<dbReference type="VEuPathDB" id="FungiDB:C5L36_0C08030"/>
<feature type="region of interest" description="Disordered" evidence="18">
    <location>
        <begin position="578"/>
        <end position="626"/>
    </location>
</feature>
<name>A0A1Z8JV54_PICKU</name>
<dbReference type="GO" id="GO:0004672">
    <property type="term" value="F:protein kinase activity"/>
    <property type="evidence" value="ECO:0007669"/>
    <property type="project" value="InterPro"/>
</dbReference>
<evidence type="ECO:0000256" key="12">
    <source>
        <dbReference type="ARBA" id="ARBA00022968"/>
    </source>
</evidence>
<dbReference type="PROSITE" id="PS00108">
    <property type="entry name" value="PROTEIN_KINASE_ST"/>
    <property type="match status" value="1"/>
</dbReference>
<comment type="caution">
    <text evidence="20">The sequence shown here is derived from an EMBL/GenBank/DDBJ whole genome shotgun (WGS) entry which is preliminary data.</text>
</comment>
<evidence type="ECO:0000256" key="5">
    <source>
        <dbReference type="ARBA" id="ARBA00022676"/>
    </source>
</evidence>
<evidence type="ECO:0000256" key="17">
    <source>
        <dbReference type="PROSITE-ProRule" id="PRU10141"/>
    </source>
</evidence>
<evidence type="ECO:0000256" key="6">
    <source>
        <dbReference type="ARBA" id="ARBA00022679"/>
    </source>
</evidence>
<evidence type="ECO:0000313" key="20">
    <source>
        <dbReference type="EMBL" id="OUT24431.1"/>
    </source>
</evidence>
<keyword evidence="8 17" id="KW-0547">Nucleotide-binding</keyword>
<evidence type="ECO:0000256" key="13">
    <source>
        <dbReference type="ARBA" id="ARBA00022989"/>
    </source>
</evidence>
<dbReference type="GO" id="GO:0030447">
    <property type="term" value="P:filamentous growth"/>
    <property type="evidence" value="ECO:0007669"/>
    <property type="project" value="UniProtKB-ARBA"/>
</dbReference>
<evidence type="ECO:0000256" key="10">
    <source>
        <dbReference type="ARBA" id="ARBA00022824"/>
    </source>
</evidence>
<dbReference type="InterPro" id="IPR035518">
    <property type="entry name" value="DPG_synthase"/>
</dbReference>
<keyword evidence="5" id="KW-0328">Glycosyltransferase</keyword>
<feature type="region of interest" description="Disordered" evidence="18">
    <location>
        <begin position="529"/>
        <end position="559"/>
    </location>
</feature>
<feature type="region of interest" description="Disordered" evidence="18">
    <location>
        <begin position="1"/>
        <end position="36"/>
    </location>
</feature>
<accession>A0A1Z8JV54</accession>
<keyword evidence="10" id="KW-0256">Endoplasmic reticulum</keyword>
<dbReference type="GO" id="GO:0005789">
    <property type="term" value="C:endoplasmic reticulum membrane"/>
    <property type="evidence" value="ECO:0007669"/>
    <property type="project" value="UniProtKB-SubCell"/>
</dbReference>
<feature type="compositionally biased region" description="Polar residues" evidence="18">
    <location>
        <begin position="803"/>
        <end position="814"/>
    </location>
</feature>
<feature type="region of interest" description="Disordered" evidence="18">
    <location>
        <begin position="874"/>
        <end position="893"/>
    </location>
</feature>
<dbReference type="VEuPathDB" id="FungiDB:C5L36_0C08020"/>
<dbReference type="PROSITE" id="PS00107">
    <property type="entry name" value="PROTEIN_KINASE_ATP"/>
    <property type="match status" value="1"/>
</dbReference>
<evidence type="ECO:0000256" key="18">
    <source>
        <dbReference type="SAM" id="MobiDB-lite"/>
    </source>
</evidence>
<dbReference type="InterPro" id="IPR037009">
    <property type="entry name" value="mRNA_triPase_Cet1_sf"/>
</dbReference>
<feature type="compositionally biased region" description="Polar residues" evidence="18">
    <location>
        <begin position="847"/>
        <end position="859"/>
    </location>
</feature>
<feature type="region of interest" description="Disordered" evidence="18">
    <location>
        <begin position="790"/>
        <end position="861"/>
    </location>
</feature>
<keyword evidence="13" id="KW-1133">Transmembrane helix</keyword>
<evidence type="ECO:0000256" key="2">
    <source>
        <dbReference type="ARBA" id="ARBA00004922"/>
    </source>
</evidence>
<keyword evidence="12" id="KW-0735">Signal-anchor</keyword>
<comment type="catalytic activity">
    <reaction evidence="15">
        <text>a di-trans,poly-cis-dolichyl phosphate + UDP-alpha-D-glucose = a di-trans,poly-cis-dolichyl beta-D-glucosyl phosphate + UDP</text>
        <dbReference type="Rhea" id="RHEA:15401"/>
        <dbReference type="Rhea" id="RHEA-COMP:19498"/>
        <dbReference type="Rhea" id="RHEA-COMP:19502"/>
        <dbReference type="ChEBI" id="CHEBI:57525"/>
        <dbReference type="ChEBI" id="CHEBI:57683"/>
        <dbReference type="ChEBI" id="CHEBI:58223"/>
        <dbReference type="ChEBI" id="CHEBI:58885"/>
        <dbReference type="EC" id="2.4.1.117"/>
    </reaction>
    <physiologicalReaction direction="left-to-right" evidence="15">
        <dbReference type="Rhea" id="RHEA:15402"/>
    </physiologicalReaction>
</comment>
<evidence type="ECO:0000313" key="21">
    <source>
        <dbReference type="Proteomes" id="UP000195871"/>
    </source>
</evidence>
<keyword evidence="7" id="KW-0812">Transmembrane</keyword>
<dbReference type="InterPro" id="IPR008271">
    <property type="entry name" value="Ser/Thr_kinase_AS"/>
</dbReference>
<feature type="region of interest" description="Disordered" evidence="18">
    <location>
        <begin position="53"/>
        <end position="106"/>
    </location>
</feature>
<dbReference type="PROSITE" id="PS50011">
    <property type="entry name" value="PROTEIN_KINASE_DOM"/>
    <property type="match status" value="1"/>
</dbReference>
<dbReference type="EMBL" id="NHMM01000001">
    <property type="protein sequence ID" value="OUT24431.1"/>
    <property type="molecule type" value="Genomic_DNA"/>
</dbReference>
<dbReference type="GO" id="GO:0006397">
    <property type="term" value="P:mRNA processing"/>
    <property type="evidence" value="ECO:0007669"/>
    <property type="project" value="UniProtKB-KW"/>
</dbReference>
<dbReference type="Pfam" id="PF02940">
    <property type="entry name" value="mRNA_triPase"/>
    <property type="match status" value="1"/>
</dbReference>
<evidence type="ECO:0000256" key="1">
    <source>
        <dbReference type="ARBA" id="ARBA00004389"/>
    </source>
</evidence>
<feature type="compositionally biased region" description="Acidic residues" evidence="18">
    <location>
        <begin position="581"/>
        <end position="591"/>
    </location>
</feature>
<dbReference type="GO" id="GO:0006487">
    <property type="term" value="P:protein N-linked glycosylation"/>
    <property type="evidence" value="ECO:0007669"/>
    <property type="project" value="TreeGrafter"/>
</dbReference>
<comment type="subcellular location">
    <subcellularLocation>
        <location evidence="1">Endoplasmic reticulum membrane</location>
        <topology evidence="1">Single-pass membrane protein</topology>
    </subcellularLocation>
</comment>
<feature type="domain" description="Protein kinase" evidence="19">
    <location>
        <begin position="175"/>
        <end position="477"/>
    </location>
</feature>
<evidence type="ECO:0000256" key="11">
    <source>
        <dbReference type="ARBA" id="ARBA00022840"/>
    </source>
</evidence>
<evidence type="ECO:0000256" key="3">
    <source>
        <dbReference type="ARBA" id="ARBA00006739"/>
    </source>
</evidence>
<comment type="pathway">
    <text evidence="2">Protein modification; protein glycosylation.</text>
</comment>
<evidence type="ECO:0000259" key="19">
    <source>
        <dbReference type="PROSITE" id="PS50011"/>
    </source>
</evidence>
<dbReference type="SUPFAM" id="SSF55154">
    <property type="entry name" value="CYTH-like phosphatases"/>
    <property type="match status" value="1"/>
</dbReference>
<comment type="catalytic activity">
    <reaction evidence="16">
        <text>a 5'-end triphospho-ribonucleoside in mRNA + H2O = a 5'-end diphospho-ribonucleoside in mRNA + phosphate + H(+)</text>
        <dbReference type="Rhea" id="RHEA:67004"/>
        <dbReference type="Rhea" id="RHEA-COMP:17164"/>
        <dbReference type="Rhea" id="RHEA-COMP:17165"/>
        <dbReference type="ChEBI" id="CHEBI:15377"/>
        <dbReference type="ChEBI" id="CHEBI:15378"/>
        <dbReference type="ChEBI" id="CHEBI:43474"/>
        <dbReference type="ChEBI" id="CHEBI:167616"/>
        <dbReference type="ChEBI" id="CHEBI:167618"/>
        <dbReference type="EC" id="3.6.1.74"/>
    </reaction>
    <physiologicalReaction direction="left-to-right" evidence="16">
        <dbReference type="Rhea" id="RHEA:67005"/>
    </physiologicalReaction>
</comment>
<dbReference type="Gene3D" id="3.90.550.10">
    <property type="entry name" value="Spore Coat Polysaccharide Biosynthesis Protein SpsA, Chain A"/>
    <property type="match status" value="1"/>
</dbReference>
<dbReference type="Gene3D" id="3.20.100.10">
    <property type="entry name" value="mRNA triphosphatase Cet1-like"/>
    <property type="match status" value="1"/>
</dbReference>
<proteinExistence type="inferred from homology"/>
<evidence type="ECO:0000256" key="9">
    <source>
        <dbReference type="ARBA" id="ARBA00022801"/>
    </source>
</evidence>
<dbReference type="InterPro" id="IPR029044">
    <property type="entry name" value="Nucleotide-diphossugar_trans"/>
</dbReference>
<feature type="compositionally biased region" description="Low complexity" evidence="18">
    <location>
        <begin position="66"/>
        <end position="78"/>
    </location>
</feature>
<sequence>MSDPEKSHGKLKKLVHAVNPSKLFKEKPEPHQTVSKLHNVPLKVEASLPMHEVHFPKSPKHSPQEGRSSSLGRRSSISAANFKHSAAGHKNIPKPHNNLARPHNKSFSGLPPYKIEYNPYGIYNYHPIDTLGSAFANGKKQDEHLLKLTNPLSDPNDFLPDDYKQDITTLESKYTLLDEEVGSGGSATVRKVALKEEGLNSPIYALKKFSIYSGETNKDYYNRVTFEFLITKGFSNLHCIKAYDLLQLPATLQNAWGMTMDYYEYDLYKLIKSPEWSLSASTNEKLCIFKQVCFGLKYMHEHDIVHLDLKPENILVSKNGLMKLTDFGCSEFGHVEHGNFKSPILMRTERLGTPPYQPPEVAKYHLINKESRVPFCPFKFDYWSMGILLYLLINGKLPFKQSKETDLAYKAFIREYMEILEINPAFASDISLKLPKVGMFSDPHGKDAAVLYLFWRLCDPNAKTRMTLPKLFANKTFQKMEMCVDEKLYQSNFHHHKGQEKLSFKIDHTSNTEVTEQLEVRHSKWDEIPTIPGESAKDNSFAHRKTEKMNPYRVRKDRKYDSLTTGNIMHQMAGQSYLENSDSDEPTDDEMSPSSEPSLHATTSNTDRRSRVPARELSSKPIVHPPLQPVFDSHDYSNKATEYMIVDLEDILEACNYQHQSTENFHGLATSKEVVHLIKGTYSMDLKNLISRTPEEEGEVVPQPKSRTPSQPRLSIHSLMNESTNNTLSEIPKPSSIESVNGEPTLLQKTAPFLPTDSTGIKTEQLEESVKEEVKAETGKPIMQALNSTESQKEIDNNRIKSRSSISVLTNDTDVSTEPKPPVPETVESVSERVKEEREEKKELSAVVQSASETPQLENNIHDQIKRLELLKQKQEVEEDDSNNDGKPKRYRQKPTWAQDYIPTINRPAGLTKSGQGSFKNDTSARNISKLEIPSLTGLIPRNDFNKLVTEWIWANIEGIKQDYTEVPNIQDYIELELKLGNIWDKVKDTRIQLPVNTECVVATDYINQECFFKAGITLDNYNDTKAYMSKIMQEAAEQQQQGRGNANNKFVIENSHVVDLIASDSRRNDKPISGRVSLDIKTKRKTNSITKQRISDLFLYFPNTLYDLRLSLSVELPNELNDAAFEIFKKRVSMEREKERISYIHQATFTRVDLTKIKEKNNRIPKYELELEINTNALLRSMDNVMDDPLYYVDLVQAFLDNGRLITRHLKEIDSERYYKSNGDGHLFSFSDNKDEDIILSLVIPCYNETQRLKVMLLEAIEYLTTQTENTDLQKKFEIIIVDDGSSDGTAEYALSLGDELDLSLHQLKVVQLAKNRGKGGAVTHGIKYASGSYVIFADADGASRFSDISKLFKAMKRVDGNEPNKIPAVAIGSRAHMVNTDAVVKRAFIRNVLMYGFHTLVYVFGIRDIKDTQCGFKLFNKAATDLIFPHMHTEGWIFDLEVLMLAKRQNIHIDEVPISWHEVDGSKMELARDSVKMAIDLVVIRMAYILGIYKVRKLKQKRL</sequence>
<dbReference type="Proteomes" id="UP000195871">
    <property type="component" value="Unassembled WGS sequence"/>
</dbReference>
<organism evidence="20 21">
    <name type="scientific">Pichia kudriavzevii</name>
    <name type="common">Yeast</name>
    <name type="synonym">Issatchenkia orientalis</name>
    <dbReference type="NCBI Taxonomy" id="4909"/>
    <lineage>
        <taxon>Eukaryota</taxon>
        <taxon>Fungi</taxon>
        <taxon>Dikarya</taxon>
        <taxon>Ascomycota</taxon>
        <taxon>Saccharomycotina</taxon>
        <taxon>Pichiomycetes</taxon>
        <taxon>Pichiales</taxon>
        <taxon>Pichiaceae</taxon>
        <taxon>Pichia</taxon>
    </lineage>
</organism>
<feature type="compositionally biased region" description="Polar residues" evidence="18">
    <location>
        <begin position="592"/>
        <end position="605"/>
    </location>
</feature>
<dbReference type="InterPro" id="IPR017441">
    <property type="entry name" value="Protein_kinase_ATP_BS"/>
</dbReference>
<comment type="similarity">
    <text evidence="3">Belongs to the glycosyltransferase 2 family.</text>
</comment>
<evidence type="ECO:0000256" key="14">
    <source>
        <dbReference type="ARBA" id="ARBA00023136"/>
    </source>
</evidence>
<keyword evidence="4" id="KW-0507">mRNA processing</keyword>
<dbReference type="InterPro" id="IPR004206">
    <property type="entry name" value="mRNA_triPase_Cet1"/>
</dbReference>
<dbReference type="PANTHER" id="PTHR10859">
    <property type="entry name" value="GLYCOSYL TRANSFERASE"/>
    <property type="match status" value="1"/>
</dbReference>
<dbReference type="GO" id="GO:0004651">
    <property type="term" value="F:polynucleotide 5'-phosphatase activity"/>
    <property type="evidence" value="ECO:0007669"/>
    <property type="project" value="InterPro"/>
</dbReference>
<dbReference type="CDD" id="cd07470">
    <property type="entry name" value="CYTH-like_mRNA_RTPase"/>
    <property type="match status" value="1"/>
</dbReference>
<evidence type="ECO:0000256" key="4">
    <source>
        <dbReference type="ARBA" id="ARBA00022664"/>
    </source>
</evidence>
<dbReference type="PANTHER" id="PTHR10859:SF91">
    <property type="entry name" value="DOLICHYL-PHOSPHATE BETA-GLUCOSYLTRANSFERASE"/>
    <property type="match status" value="1"/>
</dbReference>
<dbReference type="InterPro" id="IPR011009">
    <property type="entry name" value="Kinase-like_dom_sf"/>
</dbReference>
<evidence type="ECO:0000256" key="15">
    <source>
        <dbReference type="ARBA" id="ARBA00045097"/>
    </source>
</evidence>
<feature type="compositionally biased region" description="Basic and acidic residues" evidence="18">
    <location>
        <begin position="606"/>
        <end position="618"/>
    </location>
</feature>